<evidence type="ECO:0000313" key="2">
    <source>
        <dbReference type="Proteomes" id="UP000261580"/>
    </source>
</evidence>
<reference evidence="1" key="2">
    <citation type="submission" date="2025-09" db="UniProtKB">
        <authorList>
            <consortium name="Ensembl"/>
        </authorList>
    </citation>
    <scope>IDENTIFICATION</scope>
</reference>
<sequence length="84" mass="9034">MFSGIFVLYKDSLKIGILSLLSNTLITTCEVPDFGGVPPSTAVSVIVMTACFSRSKAFCSTNSADTRSPALCTANEKFSFWLNL</sequence>
<dbReference type="Proteomes" id="UP000261580">
    <property type="component" value="Unassembled WGS sequence"/>
</dbReference>
<dbReference type="Ensembl" id="ENSNBRT00000009872.1">
    <property type="protein sequence ID" value="ENSNBRP00000009604.1"/>
    <property type="gene ID" value="ENSNBRG00000007498.1"/>
</dbReference>
<name>A0A3Q4MGK7_NEOBR</name>
<evidence type="ECO:0000313" key="1">
    <source>
        <dbReference type="Ensembl" id="ENSNBRP00000009604.1"/>
    </source>
</evidence>
<keyword evidence="2" id="KW-1185">Reference proteome</keyword>
<protein>
    <submittedName>
        <fullName evidence="1">Uncharacterized protein</fullName>
    </submittedName>
</protein>
<dbReference type="Bgee" id="ENSNBRG00000007498">
    <property type="expression patterns" value="Expressed in mesonephros and 2 other cell types or tissues"/>
</dbReference>
<dbReference type="GeneTree" id="ENSGT01090000260158"/>
<accession>A0A3Q4MGK7</accession>
<proteinExistence type="predicted"/>
<reference evidence="1" key="1">
    <citation type="submission" date="2025-08" db="UniProtKB">
        <authorList>
            <consortium name="Ensembl"/>
        </authorList>
    </citation>
    <scope>IDENTIFICATION</scope>
</reference>
<organism evidence="1 2">
    <name type="scientific">Neolamprologus brichardi</name>
    <name type="common">Fairy cichlid</name>
    <name type="synonym">Lamprologus brichardi</name>
    <dbReference type="NCBI Taxonomy" id="32507"/>
    <lineage>
        <taxon>Eukaryota</taxon>
        <taxon>Metazoa</taxon>
        <taxon>Chordata</taxon>
        <taxon>Craniata</taxon>
        <taxon>Vertebrata</taxon>
        <taxon>Euteleostomi</taxon>
        <taxon>Actinopterygii</taxon>
        <taxon>Neopterygii</taxon>
        <taxon>Teleostei</taxon>
        <taxon>Neoteleostei</taxon>
        <taxon>Acanthomorphata</taxon>
        <taxon>Ovalentaria</taxon>
        <taxon>Cichlomorphae</taxon>
        <taxon>Cichliformes</taxon>
        <taxon>Cichlidae</taxon>
        <taxon>African cichlids</taxon>
        <taxon>Pseudocrenilabrinae</taxon>
        <taxon>Lamprologini</taxon>
        <taxon>Neolamprologus</taxon>
    </lineage>
</organism>
<dbReference type="AlphaFoldDB" id="A0A3Q4MGK7"/>
<dbReference type="OMA" id="IVMTACF"/>